<keyword evidence="3" id="KW-1185">Reference proteome</keyword>
<evidence type="ECO:0000313" key="3">
    <source>
        <dbReference type="Proteomes" id="UP000231644"/>
    </source>
</evidence>
<reference evidence="2 3" key="1">
    <citation type="submission" date="2016-10" db="EMBL/GenBank/DDBJ databases">
        <authorList>
            <person name="de Groot N.N."/>
        </authorList>
    </citation>
    <scope>NUCLEOTIDE SEQUENCE [LARGE SCALE GENOMIC DNA]</scope>
    <source>
        <strain evidence="2 3">DSM 29619</strain>
    </source>
</reference>
<dbReference type="STRING" id="517719.SAMN05421762_2035"/>
<evidence type="ECO:0000256" key="1">
    <source>
        <dbReference type="SAM" id="MobiDB-lite"/>
    </source>
</evidence>
<feature type="compositionally biased region" description="Basic and acidic residues" evidence="1">
    <location>
        <begin position="168"/>
        <end position="181"/>
    </location>
</feature>
<dbReference type="AlphaFoldDB" id="A0A1I1LN27"/>
<dbReference type="InterPro" id="IPR038765">
    <property type="entry name" value="Papain-like_cys_pep_sf"/>
</dbReference>
<dbReference type="RefSeq" id="WP_093454047.1">
    <property type="nucleotide sequence ID" value="NZ_FNZG01000004.1"/>
</dbReference>
<feature type="region of interest" description="Disordered" evidence="1">
    <location>
        <begin position="144"/>
        <end position="181"/>
    </location>
</feature>
<proteinExistence type="predicted"/>
<protein>
    <recommendedName>
        <fullName evidence="4">Permuted papain-like amidase enzyme, YaeF/YiiX, C92 family</fullName>
    </recommendedName>
</protein>
<dbReference type="OrthoDB" id="95478at2"/>
<evidence type="ECO:0008006" key="4">
    <source>
        <dbReference type="Google" id="ProtNLM"/>
    </source>
</evidence>
<sequence>MITLAFYKGRGSSWGHRFQDWLIRFATRSPYSHVELIEGTAVLGEEALCLSSSGRDGGVRDKRIVLKPESWDLVEIASDPRGVGSFIRERIGAKYDYLGILFSQIFALARHDERKWFCSEICAAALGMANAQRMSPQALFDVVTWNRPGPPPAGTGDGTVDGTGDDPQGGREERPKPPRIG</sequence>
<dbReference type="Gene3D" id="3.90.1720.10">
    <property type="entry name" value="endopeptidase domain like (from Nostoc punctiforme)"/>
    <property type="match status" value="1"/>
</dbReference>
<dbReference type="Proteomes" id="UP000231644">
    <property type="component" value="Unassembled WGS sequence"/>
</dbReference>
<organism evidence="2 3">
    <name type="scientific">Pseudooceanicola nitratireducens</name>
    <dbReference type="NCBI Taxonomy" id="517719"/>
    <lineage>
        <taxon>Bacteria</taxon>
        <taxon>Pseudomonadati</taxon>
        <taxon>Pseudomonadota</taxon>
        <taxon>Alphaproteobacteria</taxon>
        <taxon>Rhodobacterales</taxon>
        <taxon>Paracoccaceae</taxon>
        <taxon>Pseudooceanicola</taxon>
    </lineage>
</organism>
<evidence type="ECO:0000313" key="2">
    <source>
        <dbReference type="EMBL" id="SFC74385.1"/>
    </source>
</evidence>
<accession>A0A1I1LN27</accession>
<gene>
    <name evidence="2" type="ORF">SAMN05421762_2035</name>
</gene>
<dbReference type="EMBL" id="FOLX01000001">
    <property type="protein sequence ID" value="SFC74385.1"/>
    <property type="molecule type" value="Genomic_DNA"/>
</dbReference>
<dbReference type="SUPFAM" id="SSF54001">
    <property type="entry name" value="Cysteine proteinases"/>
    <property type="match status" value="1"/>
</dbReference>
<name>A0A1I1LN27_9RHOB</name>